<gene>
    <name evidence="1" type="ORF">CYMTET_11924</name>
</gene>
<dbReference type="AlphaFoldDB" id="A0AAE0LCK5"/>
<organism evidence="1 2">
    <name type="scientific">Cymbomonas tetramitiformis</name>
    <dbReference type="NCBI Taxonomy" id="36881"/>
    <lineage>
        <taxon>Eukaryota</taxon>
        <taxon>Viridiplantae</taxon>
        <taxon>Chlorophyta</taxon>
        <taxon>Pyramimonadophyceae</taxon>
        <taxon>Pyramimonadales</taxon>
        <taxon>Pyramimonadaceae</taxon>
        <taxon>Cymbomonas</taxon>
    </lineage>
</organism>
<dbReference type="SUPFAM" id="SSF50978">
    <property type="entry name" value="WD40 repeat-like"/>
    <property type="match status" value="2"/>
</dbReference>
<evidence type="ECO:0000313" key="2">
    <source>
        <dbReference type="Proteomes" id="UP001190700"/>
    </source>
</evidence>
<dbReference type="EMBL" id="LGRX02004481">
    <property type="protein sequence ID" value="KAK3280218.1"/>
    <property type="molecule type" value="Genomic_DNA"/>
</dbReference>
<accession>A0AAE0LCK5</accession>
<proteinExistence type="predicted"/>
<dbReference type="PANTHER" id="PTHR44099:SF4">
    <property type="entry name" value="RABCONNECTIN-3B, ISOFORM A"/>
    <property type="match status" value="1"/>
</dbReference>
<comment type="caution">
    <text evidence="1">The sequence shown here is derived from an EMBL/GenBank/DDBJ whole genome shotgun (WGS) entry which is preliminary data.</text>
</comment>
<protein>
    <submittedName>
        <fullName evidence="1">Uncharacterized protein</fullName>
    </submittedName>
</protein>
<keyword evidence="2" id="KW-1185">Reference proteome</keyword>
<dbReference type="InterPro" id="IPR015943">
    <property type="entry name" value="WD40/YVTN_repeat-like_dom_sf"/>
</dbReference>
<dbReference type="InterPro" id="IPR036322">
    <property type="entry name" value="WD40_repeat_dom_sf"/>
</dbReference>
<dbReference type="GO" id="GO:0005737">
    <property type="term" value="C:cytoplasm"/>
    <property type="evidence" value="ECO:0007669"/>
    <property type="project" value="TreeGrafter"/>
</dbReference>
<name>A0AAE0LCK5_9CHLO</name>
<dbReference type="Proteomes" id="UP001190700">
    <property type="component" value="Unassembled WGS sequence"/>
</dbReference>
<dbReference type="Gene3D" id="2.130.10.10">
    <property type="entry name" value="YVTN repeat-like/Quinoprotein amine dehydrogenase"/>
    <property type="match status" value="2"/>
</dbReference>
<dbReference type="InterPro" id="IPR001680">
    <property type="entry name" value="WD40_rpt"/>
</dbReference>
<dbReference type="SMART" id="SM00320">
    <property type="entry name" value="WD40"/>
    <property type="match status" value="2"/>
</dbReference>
<reference evidence="1 2" key="1">
    <citation type="journal article" date="2015" name="Genome Biol. Evol.">
        <title>Comparative Genomics of a Bacterivorous Green Alga Reveals Evolutionary Causalities and Consequences of Phago-Mixotrophic Mode of Nutrition.</title>
        <authorList>
            <person name="Burns J.A."/>
            <person name="Paasch A."/>
            <person name="Narechania A."/>
            <person name="Kim E."/>
        </authorList>
    </citation>
    <scope>NUCLEOTIDE SEQUENCE [LARGE SCALE GENOMIC DNA]</scope>
    <source>
        <strain evidence="1 2">PLY_AMNH</strain>
    </source>
</reference>
<feature type="non-terminal residue" evidence="1">
    <location>
        <position position="642"/>
    </location>
</feature>
<evidence type="ECO:0000313" key="1">
    <source>
        <dbReference type="EMBL" id="KAK3280218.1"/>
    </source>
</evidence>
<sequence length="642" mass="67166">MLDYFNLAPLNAGPSPRPSLEVSISKDMKLAGTHSSMVQAALWSATPEHVITAVGISSDPLCIWTGAEDGCVIRWNAADNCACADLYLYGAESSISSLTGCTPVNPDCEAILSISSSGETFVWDCRVGECASSQVILQLSTGIHAAAAVPGHRQFVLINTSTNELVLLDTKSLTLVKTFQGPHLGSGIITVMHNPGGKQEPGALDGRGCVLVDSRGAVHHIAIPSSLRAEGADCRARHAPCLPSIRKRPALIAHFSLQLPPSGAHSTAGARENSVKAAWNMLGWEDLTAAEAGHPEDGVEGGRLMGAYVLHLHQQKQAGTADVALSVRARQWQLHVVSNDPTTIPSPKCDGQLDDLLHGCSASHPHIKHLLSAGLAGGMLLAPKETESSTPGVAVLVLVWTATGVAAVFKVEGDLTSGAGPGCTATLAAFLVAPPASTPIDGPDSQERHPACIFHSLGDTVITCASNHRPSPGSGTKGVGAEAAGTSAYSLCWWTPSAVWTALEWSKGVVELAPVEFVEMSPASLMLGAEMHARGDLTASACRPPQGVVQSDMMIARGYTSGEIALFSLHCLHTPQMLLRGHSGPVKQLLWAQSTDDHGSVKAQRPAKPSLLLSCSTDGSVRAWWTPPCALRPVVLCPHDSP</sequence>
<dbReference type="PANTHER" id="PTHR44099">
    <property type="entry name" value="RABCONNECTIN-3B, ISOFORM A"/>
    <property type="match status" value="1"/>
</dbReference>
<dbReference type="InterPro" id="IPR049916">
    <property type="entry name" value="WDR72-like"/>
</dbReference>